<accession>A0A8B6D9J5</accession>
<dbReference type="Gene3D" id="1.20.1070.10">
    <property type="entry name" value="Rhodopsin 7-helix transmembrane proteins"/>
    <property type="match status" value="1"/>
</dbReference>
<proteinExistence type="predicted"/>
<evidence type="ECO:0000256" key="2">
    <source>
        <dbReference type="ARBA" id="ARBA00022692"/>
    </source>
</evidence>
<dbReference type="PANTHER" id="PTHR24243">
    <property type="entry name" value="G-PROTEIN COUPLED RECEPTOR"/>
    <property type="match status" value="1"/>
</dbReference>
<evidence type="ECO:0000256" key="1">
    <source>
        <dbReference type="ARBA" id="ARBA00004141"/>
    </source>
</evidence>
<keyword evidence="4" id="KW-0297">G-protein coupled receptor</keyword>
<name>A0A8B6D9J5_MYTGA</name>
<dbReference type="AlphaFoldDB" id="A0A8B6D9J5"/>
<dbReference type="InterPro" id="IPR000276">
    <property type="entry name" value="GPCR_Rhodpsn"/>
</dbReference>
<evidence type="ECO:0000256" key="5">
    <source>
        <dbReference type="ARBA" id="ARBA00023136"/>
    </source>
</evidence>
<dbReference type="GO" id="GO:0004930">
    <property type="term" value="F:G protein-coupled receptor activity"/>
    <property type="evidence" value="ECO:0007669"/>
    <property type="project" value="UniProtKB-KW"/>
</dbReference>
<gene>
    <name evidence="10" type="ORF">MGAL_10B022584</name>
</gene>
<keyword evidence="5 8" id="KW-0472">Membrane</keyword>
<keyword evidence="11" id="KW-1185">Reference proteome</keyword>
<feature type="transmembrane region" description="Helical" evidence="8">
    <location>
        <begin position="72"/>
        <end position="96"/>
    </location>
</feature>
<evidence type="ECO:0000313" key="10">
    <source>
        <dbReference type="EMBL" id="VDI15997.1"/>
    </source>
</evidence>
<evidence type="ECO:0000256" key="8">
    <source>
        <dbReference type="SAM" id="Phobius"/>
    </source>
</evidence>
<evidence type="ECO:0000313" key="11">
    <source>
        <dbReference type="Proteomes" id="UP000596742"/>
    </source>
</evidence>
<dbReference type="PANTHER" id="PTHR24243:SF230">
    <property type="entry name" value="G-PROTEIN COUPLED RECEPTORS FAMILY 1 PROFILE DOMAIN-CONTAINING PROTEIN"/>
    <property type="match status" value="1"/>
</dbReference>
<dbReference type="Proteomes" id="UP000596742">
    <property type="component" value="Unassembled WGS sequence"/>
</dbReference>
<organism evidence="10 11">
    <name type="scientific">Mytilus galloprovincialis</name>
    <name type="common">Mediterranean mussel</name>
    <dbReference type="NCBI Taxonomy" id="29158"/>
    <lineage>
        <taxon>Eukaryota</taxon>
        <taxon>Metazoa</taxon>
        <taxon>Spiralia</taxon>
        <taxon>Lophotrochozoa</taxon>
        <taxon>Mollusca</taxon>
        <taxon>Bivalvia</taxon>
        <taxon>Autobranchia</taxon>
        <taxon>Pteriomorphia</taxon>
        <taxon>Mytilida</taxon>
        <taxon>Mytiloidea</taxon>
        <taxon>Mytilidae</taxon>
        <taxon>Mytilinae</taxon>
        <taxon>Mytilus</taxon>
    </lineage>
</organism>
<reference evidence="10" key="1">
    <citation type="submission" date="2018-11" db="EMBL/GenBank/DDBJ databases">
        <authorList>
            <person name="Alioto T."/>
            <person name="Alioto T."/>
        </authorList>
    </citation>
    <scope>NUCLEOTIDE SEQUENCE</scope>
</reference>
<feature type="transmembrane region" description="Helical" evidence="8">
    <location>
        <begin position="192"/>
        <end position="212"/>
    </location>
</feature>
<dbReference type="Pfam" id="PF00001">
    <property type="entry name" value="7tm_1"/>
    <property type="match status" value="1"/>
</dbReference>
<sequence length="374" mass="42456">MHMLCWFIKASTRIYKSSELTSYISKIFCCMIMNHGMFQNETNSSSYPDKLINNKTAISLNISPESFAVLDYINIVLIPACLITGVPGNIITIILMNTNTFSHFASKYFLIALAIADISVLCTQPFKNMSVIRYLGFDLRTFSAVGCKFYFWIHKTGKMASSWFVVCVALERLVAVKLPFKVKYWFSKQYTLVTIMIVTGIIGGFNVGYAYYTEIDENGICNPDVYDKNSSHAITVYHHMLNVGVSLYFIGPLLVLFVVTPVIIISLIITKHKQSKLFIFNGRNIVVKPTTMLISVMIAYIVFVTPLGIVRIIVNYYGFNLYSVNSTTFSIFRDISFILELMNYSSNFFLYVCSSKPFRDGVASLCVRNCIHRI</sequence>
<comment type="caution">
    <text evidence="10">The sequence shown here is derived from an EMBL/GenBank/DDBJ whole genome shotgun (WGS) entry which is preliminary data.</text>
</comment>
<keyword evidence="7" id="KW-0807">Transducer</keyword>
<dbReference type="EMBL" id="UYJE01003037">
    <property type="protein sequence ID" value="VDI15997.1"/>
    <property type="molecule type" value="Genomic_DNA"/>
</dbReference>
<keyword evidence="3 8" id="KW-1133">Transmembrane helix</keyword>
<dbReference type="OrthoDB" id="5960344at2759"/>
<keyword evidence="2 8" id="KW-0812">Transmembrane</keyword>
<dbReference type="PROSITE" id="PS50262">
    <property type="entry name" value="G_PROTEIN_RECEP_F1_2"/>
    <property type="match status" value="1"/>
</dbReference>
<evidence type="ECO:0000256" key="3">
    <source>
        <dbReference type="ARBA" id="ARBA00022989"/>
    </source>
</evidence>
<comment type="subcellular location">
    <subcellularLocation>
        <location evidence="1">Membrane</location>
        <topology evidence="1">Multi-pass membrane protein</topology>
    </subcellularLocation>
</comment>
<keyword evidence="6" id="KW-0675">Receptor</keyword>
<evidence type="ECO:0000256" key="4">
    <source>
        <dbReference type="ARBA" id="ARBA00023040"/>
    </source>
</evidence>
<feature type="domain" description="G-protein coupled receptors family 1 profile" evidence="9">
    <location>
        <begin position="88"/>
        <end position="351"/>
    </location>
</feature>
<dbReference type="InterPro" id="IPR017452">
    <property type="entry name" value="GPCR_Rhodpsn_7TM"/>
</dbReference>
<evidence type="ECO:0000256" key="7">
    <source>
        <dbReference type="ARBA" id="ARBA00023224"/>
    </source>
</evidence>
<feature type="transmembrane region" description="Helical" evidence="8">
    <location>
        <begin position="247"/>
        <end position="270"/>
    </location>
</feature>
<dbReference type="SUPFAM" id="SSF81321">
    <property type="entry name" value="Family A G protein-coupled receptor-like"/>
    <property type="match status" value="1"/>
</dbReference>
<protein>
    <recommendedName>
        <fullName evidence="9">G-protein coupled receptors family 1 profile domain-containing protein</fullName>
    </recommendedName>
</protein>
<dbReference type="PRINTS" id="PR00237">
    <property type="entry name" value="GPCRRHODOPSN"/>
</dbReference>
<dbReference type="GO" id="GO:0005886">
    <property type="term" value="C:plasma membrane"/>
    <property type="evidence" value="ECO:0007669"/>
    <property type="project" value="TreeGrafter"/>
</dbReference>
<feature type="transmembrane region" description="Helical" evidence="8">
    <location>
        <begin position="108"/>
        <end position="126"/>
    </location>
</feature>
<evidence type="ECO:0000256" key="6">
    <source>
        <dbReference type="ARBA" id="ARBA00023170"/>
    </source>
</evidence>
<evidence type="ECO:0000259" key="9">
    <source>
        <dbReference type="PROSITE" id="PS50262"/>
    </source>
</evidence>
<feature type="transmembrane region" description="Helical" evidence="8">
    <location>
        <begin position="291"/>
        <end position="314"/>
    </location>
</feature>